<dbReference type="Proteomes" id="UP000799429">
    <property type="component" value="Unassembled WGS sequence"/>
</dbReference>
<evidence type="ECO:0000313" key="4">
    <source>
        <dbReference type="Proteomes" id="UP000799429"/>
    </source>
</evidence>
<accession>A0A9P4S193</accession>
<dbReference type="InterPro" id="IPR023631">
    <property type="entry name" value="Amidase_dom"/>
</dbReference>
<dbReference type="AlphaFoldDB" id="A0A9P4S193"/>
<proteinExistence type="predicted"/>
<dbReference type="InterPro" id="IPR036928">
    <property type="entry name" value="AS_sf"/>
</dbReference>
<gene>
    <name evidence="3" type="ORF">M501DRAFT_1027384</name>
</gene>
<keyword evidence="4" id="KW-1185">Reference proteome</keyword>
<feature type="domain" description="Amidase" evidence="2">
    <location>
        <begin position="60"/>
        <end position="521"/>
    </location>
</feature>
<evidence type="ECO:0000259" key="2">
    <source>
        <dbReference type="Pfam" id="PF01425"/>
    </source>
</evidence>
<sequence length="554" mass="59720">MHQFLRSVFRVIATTVIGSELVSCSLSYVSSGNVTFPKLIDVTVEDLAQGLESGLFSSVDLVNAYTARIRQVNSTLNVVTELNPDALSIAEVLDTERANGTLRGPLHGIPILIKNNIATSDKMNNTAGSWALVGAEVPRDSHMAAKLRESGMVILGKLGLSEWANFRSTNSSNGWSGYGGQVYAAYHPHQDPSGSSSGSGVASALGLALASLGTETSGSILSPSNRNNVVGIKPTVGLTSRSLVIPISEHQDTVGPMARTVKDAAYILHAIAGVDPRDNYTSAIPNNGTIPYYPSFCNFSALSGVRLGVPSNVIEIYMSSAANPSNPEVEAFYDSLEILKAAGATIVENANYTAFQEYRDSNSSNVIYADFINNLKQYLDQLTSNPNNITDLESLNEWTKGFPLEEYPDRNTDIWETSLSLGWNNTAPEFWEQYQQNLYFGGEGGVLGALDRDNLDAIILPTSYAAGVPALVGAPVITVPLGFYSFDAEVVMNRRGDLVATGPQVPFGISFLGRKWSEAQLIGFAYAFEQRTMTRNKVQPFVVPNVELMDIIAD</sequence>
<dbReference type="PANTHER" id="PTHR42678">
    <property type="entry name" value="AMIDASE"/>
    <property type="match status" value="1"/>
</dbReference>
<dbReference type="EMBL" id="MU006121">
    <property type="protein sequence ID" value="KAF2834289.1"/>
    <property type="molecule type" value="Genomic_DNA"/>
</dbReference>
<dbReference type="OrthoDB" id="566138at2759"/>
<protein>
    <submittedName>
        <fullName evidence="3">Amidase</fullName>
    </submittedName>
</protein>
<keyword evidence="1" id="KW-0732">Signal</keyword>
<dbReference type="SUPFAM" id="SSF75304">
    <property type="entry name" value="Amidase signature (AS) enzymes"/>
    <property type="match status" value="1"/>
</dbReference>
<evidence type="ECO:0000313" key="3">
    <source>
        <dbReference type="EMBL" id="KAF2834289.1"/>
    </source>
</evidence>
<reference evidence="3" key="1">
    <citation type="journal article" date="2020" name="Stud. Mycol.">
        <title>101 Dothideomycetes genomes: a test case for predicting lifestyles and emergence of pathogens.</title>
        <authorList>
            <person name="Haridas S."/>
            <person name="Albert R."/>
            <person name="Binder M."/>
            <person name="Bloem J."/>
            <person name="Labutti K."/>
            <person name="Salamov A."/>
            <person name="Andreopoulos B."/>
            <person name="Baker S."/>
            <person name="Barry K."/>
            <person name="Bills G."/>
            <person name="Bluhm B."/>
            <person name="Cannon C."/>
            <person name="Castanera R."/>
            <person name="Culley D."/>
            <person name="Daum C."/>
            <person name="Ezra D."/>
            <person name="Gonzalez J."/>
            <person name="Henrissat B."/>
            <person name="Kuo A."/>
            <person name="Liang C."/>
            <person name="Lipzen A."/>
            <person name="Lutzoni F."/>
            <person name="Magnuson J."/>
            <person name="Mondo S."/>
            <person name="Nolan M."/>
            <person name="Ohm R."/>
            <person name="Pangilinan J."/>
            <person name="Park H.-J."/>
            <person name="Ramirez L."/>
            <person name="Alfaro M."/>
            <person name="Sun H."/>
            <person name="Tritt A."/>
            <person name="Yoshinaga Y."/>
            <person name="Zwiers L.-H."/>
            <person name="Turgeon B."/>
            <person name="Goodwin S."/>
            <person name="Spatafora J."/>
            <person name="Crous P."/>
            <person name="Grigoriev I."/>
        </authorList>
    </citation>
    <scope>NUCLEOTIDE SEQUENCE</scope>
    <source>
        <strain evidence="3">CBS 101060</strain>
    </source>
</reference>
<organism evidence="3 4">
    <name type="scientific">Patellaria atrata CBS 101060</name>
    <dbReference type="NCBI Taxonomy" id="1346257"/>
    <lineage>
        <taxon>Eukaryota</taxon>
        <taxon>Fungi</taxon>
        <taxon>Dikarya</taxon>
        <taxon>Ascomycota</taxon>
        <taxon>Pezizomycotina</taxon>
        <taxon>Dothideomycetes</taxon>
        <taxon>Dothideomycetes incertae sedis</taxon>
        <taxon>Patellariales</taxon>
        <taxon>Patellariaceae</taxon>
        <taxon>Patellaria</taxon>
    </lineage>
</organism>
<name>A0A9P4S193_9PEZI</name>
<dbReference type="Pfam" id="PF01425">
    <property type="entry name" value="Amidase"/>
    <property type="match status" value="1"/>
</dbReference>
<feature type="chain" id="PRO_5040495811" evidence="1">
    <location>
        <begin position="19"/>
        <end position="554"/>
    </location>
</feature>
<feature type="signal peptide" evidence="1">
    <location>
        <begin position="1"/>
        <end position="18"/>
    </location>
</feature>
<dbReference type="PANTHER" id="PTHR42678:SF34">
    <property type="entry name" value="OS04G0183300 PROTEIN"/>
    <property type="match status" value="1"/>
</dbReference>
<evidence type="ECO:0000256" key="1">
    <source>
        <dbReference type="SAM" id="SignalP"/>
    </source>
</evidence>
<comment type="caution">
    <text evidence="3">The sequence shown here is derived from an EMBL/GenBank/DDBJ whole genome shotgun (WGS) entry which is preliminary data.</text>
</comment>
<dbReference type="Gene3D" id="3.90.1300.10">
    <property type="entry name" value="Amidase signature (AS) domain"/>
    <property type="match status" value="1"/>
</dbReference>